<feature type="non-terminal residue" evidence="1">
    <location>
        <position position="56"/>
    </location>
</feature>
<proteinExistence type="predicted"/>
<sequence length="56" mass="6151">MTLSAIRHCLVANTTIHNSLPLLATGIISTTTLSSKFLRSLTRHLREMPSHPGLLK</sequence>
<accession>A0ABU6YS14</accession>
<dbReference type="Proteomes" id="UP001341840">
    <property type="component" value="Unassembled WGS sequence"/>
</dbReference>
<comment type="caution">
    <text evidence="1">The sequence shown here is derived from an EMBL/GenBank/DDBJ whole genome shotgun (WGS) entry which is preliminary data.</text>
</comment>
<evidence type="ECO:0000313" key="1">
    <source>
        <dbReference type="EMBL" id="MED6212150.1"/>
    </source>
</evidence>
<dbReference type="EMBL" id="JASCZI010242827">
    <property type="protein sequence ID" value="MED6212150.1"/>
    <property type="molecule type" value="Genomic_DNA"/>
</dbReference>
<protein>
    <submittedName>
        <fullName evidence="1">Uncharacterized protein</fullName>
    </submittedName>
</protein>
<keyword evidence="2" id="KW-1185">Reference proteome</keyword>
<reference evidence="1 2" key="1">
    <citation type="journal article" date="2023" name="Plants (Basel)">
        <title>Bridging the Gap: Combining Genomics and Transcriptomics Approaches to Understand Stylosanthes scabra, an Orphan Legume from the Brazilian Caatinga.</title>
        <authorList>
            <person name="Ferreira-Neto J.R.C."/>
            <person name="da Silva M.D."/>
            <person name="Binneck E."/>
            <person name="de Melo N.F."/>
            <person name="da Silva R.H."/>
            <person name="de Melo A.L.T.M."/>
            <person name="Pandolfi V."/>
            <person name="Bustamante F.O."/>
            <person name="Brasileiro-Vidal A.C."/>
            <person name="Benko-Iseppon A.M."/>
        </authorList>
    </citation>
    <scope>NUCLEOTIDE SEQUENCE [LARGE SCALE GENOMIC DNA]</scope>
    <source>
        <tissue evidence="1">Leaves</tissue>
    </source>
</reference>
<evidence type="ECO:0000313" key="2">
    <source>
        <dbReference type="Proteomes" id="UP001341840"/>
    </source>
</evidence>
<gene>
    <name evidence="1" type="ORF">PIB30_080445</name>
</gene>
<organism evidence="1 2">
    <name type="scientific">Stylosanthes scabra</name>
    <dbReference type="NCBI Taxonomy" id="79078"/>
    <lineage>
        <taxon>Eukaryota</taxon>
        <taxon>Viridiplantae</taxon>
        <taxon>Streptophyta</taxon>
        <taxon>Embryophyta</taxon>
        <taxon>Tracheophyta</taxon>
        <taxon>Spermatophyta</taxon>
        <taxon>Magnoliopsida</taxon>
        <taxon>eudicotyledons</taxon>
        <taxon>Gunneridae</taxon>
        <taxon>Pentapetalae</taxon>
        <taxon>rosids</taxon>
        <taxon>fabids</taxon>
        <taxon>Fabales</taxon>
        <taxon>Fabaceae</taxon>
        <taxon>Papilionoideae</taxon>
        <taxon>50 kb inversion clade</taxon>
        <taxon>dalbergioids sensu lato</taxon>
        <taxon>Dalbergieae</taxon>
        <taxon>Pterocarpus clade</taxon>
        <taxon>Stylosanthes</taxon>
    </lineage>
</organism>
<name>A0ABU6YS14_9FABA</name>